<comment type="similarity">
    <text evidence="2">Belongs to the major facilitator superfamily. Monocarboxylate porter (TC 2.A.1.13) family.</text>
</comment>
<feature type="transmembrane region" description="Helical" evidence="4">
    <location>
        <begin position="120"/>
        <end position="137"/>
    </location>
</feature>
<name>A0A0C9UMH9_SPHS4</name>
<evidence type="ECO:0000256" key="2">
    <source>
        <dbReference type="ARBA" id="ARBA00006727"/>
    </source>
</evidence>
<feature type="transmembrane region" description="Helical" evidence="4">
    <location>
        <begin position="251"/>
        <end position="272"/>
    </location>
</feature>
<keyword evidence="6" id="KW-1185">Reference proteome</keyword>
<evidence type="ECO:0008006" key="7">
    <source>
        <dbReference type="Google" id="ProtNLM"/>
    </source>
</evidence>
<dbReference type="Gene3D" id="1.20.1250.20">
    <property type="entry name" value="MFS general substrate transporter like domains"/>
    <property type="match status" value="2"/>
</dbReference>
<proteinExistence type="inferred from homology"/>
<comment type="subcellular location">
    <subcellularLocation>
        <location evidence="1">Membrane</location>
        <topology evidence="1">Multi-pass membrane protein</topology>
    </subcellularLocation>
</comment>
<dbReference type="GO" id="GO:0022857">
    <property type="term" value="F:transmembrane transporter activity"/>
    <property type="evidence" value="ECO:0007669"/>
    <property type="project" value="InterPro"/>
</dbReference>
<dbReference type="HOGENOM" id="CLU_001265_1_1_1"/>
<accession>A0A0C9UMH9</accession>
<feature type="transmembrane region" description="Helical" evidence="4">
    <location>
        <begin position="402"/>
        <end position="428"/>
    </location>
</feature>
<protein>
    <recommendedName>
        <fullName evidence="7">MFS general substrate transporter</fullName>
    </recommendedName>
</protein>
<keyword evidence="4" id="KW-0472">Membrane</keyword>
<dbReference type="AlphaFoldDB" id="A0A0C9UMH9"/>
<evidence type="ECO:0000256" key="3">
    <source>
        <dbReference type="SAM" id="MobiDB-lite"/>
    </source>
</evidence>
<keyword evidence="4" id="KW-0812">Transmembrane</keyword>
<dbReference type="PANTHER" id="PTHR11360:SF234">
    <property type="entry name" value="MFS-TYPE TRANSPORTER DBAD-RELATED"/>
    <property type="match status" value="1"/>
</dbReference>
<dbReference type="InterPro" id="IPR036259">
    <property type="entry name" value="MFS_trans_sf"/>
</dbReference>
<sequence>MTLAIESFPDPNSQSLSHEKKSFTEEVPITSDNQYEEVADDDNYPDGGLRAWLNVLGALACGTATFGFVNSYVFQAYYTDTLLPHVSPSSISWIGSIQYALTFFPALFMGRLFDLGHFRIPMLLSSVSLVVATFLVAECKQYWHFLLCQGITIGISSGILFGPSLGCVVHWFKVRRSLAYAIVACGSSIGGTLFPILVRNLIPTVGFAWTMRILGFILLLLVGVANLTLRRRLPPIHVTGGLFNLRIFKDVPAYSVYTVACFISFLGLLTYIDSSATFYGIDDSLAFYLVAIANASSAVGRIGCGLASRHIGPVNVMTPMTAVAGILTMAWPYARSTGSIATIAVLYGMSSGAFVGLLALPIVSMGQIGDVGRRQGMLFSILAVGAIIGPPISGIIQTATGGYVAVGFYAGGSIMAAAVLLFATRFVLAGSLIGGMV</sequence>
<evidence type="ECO:0000256" key="4">
    <source>
        <dbReference type="SAM" id="Phobius"/>
    </source>
</evidence>
<feature type="transmembrane region" description="Helical" evidence="4">
    <location>
        <begin position="51"/>
        <end position="78"/>
    </location>
</feature>
<dbReference type="Pfam" id="PF07690">
    <property type="entry name" value="MFS_1"/>
    <property type="match status" value="1"/>
</dbReference>
<feature type="transmembrane region" description="Helical" evidence="4">
    <location>
        <begin position="284"/>
        <end position="304"/>
    </location>
</feature>
<evidence type="ECO:0000313" key="5">
    <source>
        <dbReference type="EMBL" id="KIJ44243.1"/>
    </source>
</evidence>
<dbReference type="InterPro" id="IPR011701">
    <property type="entry name" value="MFS"/>
</dbReference>
<evidence type="ECO:0000256" key="1">
    <source>
        <dbReference type="ARBA" id="ARBA00004141"/>
    </source>
</evidence>
<feature type="transmembrane region" description="Helical" evidence="4">
    <location>
        <begin position="209"/>
        <end position="230"/>
    </location>
</feature>
<feature type="region of interest" description="Disordered" evidence="3">
    <location>
        <begin position="1"/>
        <end position="22"/>
    </location>
</feature>
<dbReference type="EMBL" id="KN837118">
    <property type="protein sequence ID" value="KIJ44243.1"/>
    <property type="molecule type" value="Genomic_DNA"/>
</dbReference>
<organism evidence="5 6">
    <name type="scientific">Sphaerobolus stellatus (strain SS14)</name>
    <dbReference type="NCBI Taxonomy" id="990650"/>
    <lineage>
        <taxon>Eukaryota</taxon>
        <taxon>Fungi</taxon>
        <taxon>Dikarya</taxon>
        <taxon>Basidiomycota</taxon>
        <taxon>Agaricomycotina</taxon>
        <taxon>Agaricomycetes</taxon>
        <taxon>Phallomycetidae</taxon>
        <taxon>Geastrales</taxon>
        <taxon>Sphaerobolaceae</taxon>
        <taxon>Sphaerobolus</taxon>
    </lineage>
</organism>
<feature type="transmembrane region" description="Helical" evidence="4">
    <location>
        <begin position="340"/>
        <end position="364"/>
    </location>
</feature>
<dbReference type="Proteomes" id="UP000054279">
    <property type="component" value="Unassembled WGS sequence"/>
</dbReference>
<feature type="transmembrane region" description="Helical" evidence="4">
    <location>
        <begin position="90"/>
        <end position="108"/>
    </location>
</feature>
<reference evidence="5 6" key="1">
    <citation type="submission" date="2014-06" db="EMBL/GenBank/DDBJ databases">
        <title>Evolutionary Origins and Diversification of the Mycorrhizal Mutualists.</title>
        <authorList>
            <consortium name="DOE Joint Genome Institute"/>
            <consortium name="Mycorrhizal Genomics Consortium"/>
            <person name="Kohler A."/>
            <person name="Kuo A."/>
            <person name="Nagy L.G."/>
            <person name="Floudas D."/>
            <person name="Copeland A."/>
            <person name="Barry K.W."/>
            <person name="Cichocki N."/>
            <person name="Veneault-Fourrey C."/>
            <person name="LaButti K."/>
            <person name="Lindquist E.A."/>
            <person name="Lipzen A."/>
            <person name="Lundell T."/>
            <person name="Morin E."/>
            <person name="Murat C."/>
            <person name="Riley R."/>
            <person name="Ohm R."/>
            <person name="Sun H."/>
            <person name="Tunlid A."/>
            <person name="Henrissat B."/>
            <person name="Grigoriev I.V."/>
            <person name="Hibbett D.S."/>
            <person name="Martin F."/>
        </authorList>
    </citation>
    <scope>NUCLEOTIDE SEQUENCE [LARGE SCALE GENOMIC DNA]</scope>
    <source>
        <strain evidence="5 6">SS14</strain>
    </source>
</reference>
<dbReference type="InterPro" id="IPR050327">
    <property type="entry name" value="Proton-linked_MCT"/>
</dbReference>
<gene>
    <name evidence="5" type="ORF">M422DRAFT_60074</name>
</gene>
<feature type="transmembrane region" description="Helical" evidence="4">
    <location>
        <begin position="316"/>
        <end position="334"/>
    </location>
</feature>
<evidence type="ECO:0000313" key="6">
    <source>
        <dbReference type="Proteomes" id="UP000054279"/>
    </source>
</evidence>
<feature type="transmembrane region" description="Helical" evidence="4">
    <location>
        <begin position="143"/>
        <end position="166"/>
    </location>
</feature>
<feature type="transmembrane region" description="Helical" evidence="4">
    <location>
        <begin position="178"/>
        <end position="197"/>
    </location>
</feature>
<feature type="transmembrane region" description="Helical" evidence="4">
    <location>
        <begin position="376"/>
        <end position="396"/>
    </location>
</feature>
<dbReference type="SUPFAM" id="SSF103473">
    <property type="entry name" value="MFS general substrate transporter"/>
    <property type="match status" value="1"/>
</dbReference>
<dbReference type="GO" id="GO:0016020">
    <property type="term" value="C:membrane"/>
    <property type="evidence" value="ECO:0007669"/>
    <property type="project" value="UniProtKB-SubCell"/>
</dbReference>
<keyword evidence="4" id="KW-1133">Transmembrane helix</keyword>
<dbReference type="OrthoDB" id="6509908at2759"/>
<dbReference type="PANTHER" id="PTHR11360">
    <property type="entry name" value="MONOCARBOXYLATE TRANSPORTER"/>
    <property type="match status" value="1"/>
</dbReference>